<feature type="non-terminal residue" evidence="1">
    <location>
        <position position="1"/>
    </location>
</feature>
<evidence type="ECO:0000313" key="2">
    <source>
        <dbReference type="Proteomes" id="UP000824469"/>
    </source>
</evidence>
<keyword evidence="2" id="KW-1185">Reference proteome</keyword>
<accession>A0AA38GZJ2</accession>
<proteinExistence type="predicted"/>
<dbReference type="AlphaFoldDB" id="A0AA38GZJ2"/>
<evidence type="ECO:0000313" key="1">
    <source>
        <dbReference type="EMBL" id="KAH9331572.1"/>
    </source>
</evidence>
<gene>
    <name evidence="1" type="ORF">KI387_003680</name>
</gene>
<organism evidence="1 2">
    <name type="scientific">Taxus chinensis</name>
    <name type="common">Chinese yew</name>
    <name type="synonym">Taxus wallichiana var. chinensis</name>
    <dbReference type="NCBI Taxonomy" id="29808"/>
    <lineage>
        <taxon>Eukaryota</taxon>
        <taxon>Viridiplantae</taxon>
        <taxon>Streptophyta</taxon>
        <taxon>Embryophyta</taxon>
        <taxon>Tracheophyta</taxon>
        <taxon>Spermatophyta</taxon>
        <taxon>Pinopsida</taxon>
        <taxon>Pinidae</taxon>
        <taxon>Conifers II</taxon>
        <taxon>Cupressales</taxon>
        <taxon>Taxaceae</taxon>
        <taxon>Taxus</taxon>
    </lineage>
</organism>
<protein>
    <submittedName>
        <fullName evidence="1">Uncharacterized protein</fullName>
    </submittedName>
</protein>
<comment type="caution">
    <text evidence="1">The sequence shown here is derived from an EMBL/GenBank/DDBJ whole genome shotgun (WGS) entry which is preliminary data.</text>
</comment>
<feature type="non-terminal residue" evidence="1">
    <location>
        <position position="54"/>
    </location>
</feature>
<name>A0AA38GZJ2_TAXCH</name>
<reference evidence="1 2" key="1">
    <citation type="journal article" date="2021" name="Nat. Plants">
        <title>The Taxus genome provides insights into paclitaxel biosynthesis.</title>
        <authorList>
            <person name="Xiong X."/>
            <person name="Gou J."/>
            <person name="Liao Q."/>
            <person name="Li Y."/>
            <person name="Zhou Q."/>
            <person name="Bi G."/>
            <person name="Li C."/>
            <person name="Du R."/>
            <person name="Wang X."/>
            <person name="Sun T."/>
            <person name="Guo L."/>
            <person name="Liang H."/>
            <person name="Lu P."/>
            <person name="Wu Y."/>
            <person name="Zhang Z."/>
            <person name="Ro D.K."/>
            <person name="Shang Y."/>
            <person name="Huang S."/>
            <person name="Yan J."/>
        </authorList>
    </citation>
    <scope>NUCLEOTIDE SEQUENCE [LARGE SCALE GENOMIC DNA]</scope>
    <source>
        <strain evidence="1">Ta-2019</strain>
    </source>
</reference>
<dbReference type="Proteomes" id="UP000824469">
    <property type="component" value="Unassembled WGS sequence"/>
</dbReference>
<dbReference type="EMBL" id="JAHRHJ020000001">
    <property type="protein sequence ID" value="KAH9331572.1"/>
    <property type="molecule type" value="Genomic_DNA"/>
</dbReference>
<sequence length="54" mass="5720">FTDAGAAHPDSRLEGSMCRCDSRVMMILLEAMGLGPMSQMPSITLNHGLLTALA</sequence>